<keyword evidence="1" id="KW-0812">Transmembrane</keyword>
<sequence length="63" mass="7298">MKSNTYIIIREIFYILTIALSCFILLEIFFPNIVQAYFSLNFVLILWLISGIVVIVAKLKVKS</sequence>
<keyword evidence="1" id="KW-0472">Membrane</keyword>
<gene>
    <name evidence="2" type="ORF">COU00_01235</name>
</gene>
<feature type="transmembrane region" description="Helical" evidence="1">
    <location>
        <begin position="36"/>
        <end position="57"/>
    </location>
</feature>
<dbReference type="PROSITE" id="PS51257">
    <property type="entry name" value="PROKAR_LIPOPROTEIN"/>
    <property type="match status" value="1"/>
</dbReference>
<accession>A0A2M6WMJ6</accession>
<protein>
    <submittedName>
        <fullName evidence="2">Uncharacterized protein</fullName>
    </submittedName>
</protein>
<keyword evidence="1" id="KW-1133">Transmembrane helix</keyword>
<dbReference type="AlphaFoldDB" id="A0A2M6WMJ6"/>
<dbReference type="EMBL" id="PFAS01000016">
    <property type="protein sequence ID" value="PIT94013.1"/>
    <property type="molecule type" value="Genomic_DNA"/>
</dbReference>
<dbReference type="Proteomes" id="UP000229335">
    <property type="component" value="Unassembled WGS sequence"/>
</dbReference>
<reference evidence="3" key="1">
    <citation type="submission" date="2017-09" db="EMBL/GenBank/DDBJ databases">
        <title>Depth-based differentiation of microbial function through sediment-hosted aquifers and enrichment of novel symbionts in the deep terrestrial subsurface.</title>
        <authorList>
            <person name="Probst A.J."/>
            <person name="Ladd B."/>
            <person name="Jarett J.K."/>
            <person name="Geller-Mcgrath D.E."/>
            <person name="Sieber C.M.K."/>
            <person name="Emerson J.B."/>
            <person name="Anantharaman K."/>
            <person name="Thomas B.C."/>
            <person name="Malmstrom R."/>
            <person name="Stieglmeier M."/>
            <person name="Klingl A."/>
            <person name="Woyke T."/>
            <person name="Ryan C.M."/>
            <person name="Banfield J.F."/>
        </authorList>
    </citation>
    <scope>NUCLEOTIDE SEQUENCE [LARGE SCALE GENOMIC DNA]</scope>
</reference>
<organism evidence="2 3">
    <name type="scientific">Candidatus Falkowbacteria bacterium CG10_big_fil_rev_8_21_14_0_10_43_11</name>
    <dbReference type="NCBI Taxonomy" id="1974568"/>
    <lineage>
        <taxon>Bacteria</taxon>
        <taxon>Candidatus Falkowiibacteriota</taxon>
    </lineage>
</organism>
<evidence type="ECO:0000313" key="3">
    <source>
        <dbReference type="Proteomes" id="UP000229335"/>
    </source>
</evidence>
<proteinExistence type="predicted"/>
<name>A0A2M6WMJ6_9BACT</name>
<comment type="caution">
    <text evidence="2">The sequence shown here is derived from an EMBL/GenBank/DDBJ whole genome shotgun (WGS) entry which is preliminary data.</text>
</comment>
<feature type="transmembrane region" description="Helical" evidence="1">
    <location>
        <begin position="12"/>
        <end position="30"/>
    </location>
</feature>
<evidence type="ECO:0000256" key="1">
    <source>
        <dbReference type="SAM" id="Phobius"/>
    </source>
</evidence>
<evidence type="ECO:0000313" key="2">
    <source>
        <dbReference type="EMBL" id="PIT94013.1"/>
    </source>
</evidence>